<comment type="caution">
    <text evidence="2">The sequence shown here is derived from an EMBL/GenBank/DDBJ whole genome shotgun (WGS) entry which is preliminary data.</text>
</comment>
<evidence type="ECO:0000313" key="2">
    <source>
        <dbReference type="EMBL" id="MBM0108556.1"/>
    </source>
</evidence>
<dbReference type="InterPro" id="IPR036770">
    <property type="entry name" value="Ankyrin_rpt-contain_sf"/>
</dbReference>
<feature type="region of interest" description="Disordered" evidence="1">
    <location>
        <begin position="169"/>
        <end position="236"/>
    </location>
</feature>
<name>A0ABS1X5P9_9GAMM</name>
<accession>A0ABS1X5P9</accession>
<evidence type="ECO:0000313" key="3">
    <source>
        <dbReference type="Proteomes" id="UP000661077"/>
    </source>
</evidence>
<evidence type="ECO:0008006" key="4">
    <source>
        <dbReference type="Google" id="ProtNLM"/>
    </source>
</evidence>
<sequence>MSLLQGESFAATSDDDDDELRASTPESEDKPTLLDDVLREAADTPALHLAATQGHFEMYGAFATALVQLDLPMEERMRVLDARDGRGRPALWRAIANKRLGCYDALSNAAQRAGIGIEEQVQLLVAKDRETGLAPHQLAIQLGIAGACDKLCETLKDIGIPEQEIRRAVFGGDGKGNDSRTLRRNSGSQEELERALERTSHSPPPSPQQRAAHPRTRNSSPSSDEQPERKKLKRGP</sequence>
<feature type="region of interest" description="Disordered" evidence="1">
    <location>
        <begin position="1"/>
        <end position="34"/>
    </location>
</feature>
<dbReference type="EMBL" id="JAEVLS010000008">
    <property type="protein sequence ID" value="MBM0108556.1"/>
    <property type="molecule type" value="Genomic_DNA"/>
</dbReference>
<dbReference type="RefSeq" id="WP_203170708.1">
    <property type="nucleotide sequence ID" value="NZ_JAEVLS010000008.1"/>
</dbReference>
<reference evidence="2 3" key="1">
    <citation type="journal article" date="2021" name="Int. J. Syst. Evol. Microbiol.">
        <title>Steroidobacter gossypii sp. nov., isolated from soil of cotton cropping field.</title>
        <authorList>
            <person name="Huang R."/>
            <person name="Yang S."/>
            <person name="Zhen C."/>
            <person name="Liu W."/>
        </authorList>
    </citation>
    <scope>NUCLEOTIDE SEQUENCE [LARGE SCALE GENOMIC DNA]</scope>
    <source>
        <strain evidence="2 3">S1-65</strain>
    </source>
</reference>
<proteinExistence type="predicted"/>
<dbReference type="Proteomes" id="UP000661077">
    <property type="component" value="Unassembled WGS sequence"/>
</dbReference>
<gene>
    <name evidence="2" type="ORF">JM946_27805</name>
</gene>
<protein>
    <recommendedName>
        <fullName evidence="4">Ankyrin repeat domain-containing protein</fullName>
    </recommendedName>
</protein>
<evidence type="ECO:0000256" key="1">
    <source>
        <dbReference type="SAM" id="MobiDB-lite"/>
    </source>
</evidence>
<feature type="compositionally biased region" description="Basic and acidic residues" evidence="1">
    <location>
        <begin position="191"/>
        <end position="200"/>
    </location>
</feature>
<dbReference type="Gene3D" id="1.25.40.20">
    <property type="entry name" value="Ankyrin repeat-containing domain"/>
    <property type="match status" value="1"/>
</dbReference>
<organism evidence="2 3">
    <name type="scientific">Steroidobacter gossypii</name>
    <dbReference type="NCBI Taxonomy" id="2805490"/>
    <lineage>
        <taxon>Bacteria</taxon>
        <taxon>Pseudomonadati</taxon>
        <taxon>Pseudomonadota</taxon>
        <taxon>Gammaproteobacteria</taxon>
        <taxon>Steroidobacterales</taxon>
        <taxon>Steroidobacteraceae</taxon>
        <taxon>Steroidobacter</taxon>
    </lineage>
</organism>
<keyword evidence="3" id="KW-1185">Reference proteome</keyword>